<sequence>MKGVVLSDESLRLAQVANTLRKAITSPVERQVEHFIQWVLTNFVTEKNLKYAIENDLDILTLALNHYGLGHGDLTPLFRI</sequence>
<feature type="non-terminal residue" evidence="1">
    <location>
        <position position="80"/>
    </location>
</feature>
<comment type="caution">
    <text evidence="1">The sequence shown here is derived from an EMBL/GenBank/DDBJ whole genome shotgun (WGS) entry which is preliminary data.</text>
</comment>
<dbReference type="AlphaFoldDB" id="X0UEB5"/>
<proteinExistence type="predicted"/>
<dbReference type="EMBL" id="BARS01013683">
    <property type="protein sequence ID" value="GAF98742.1"/>
    <property type="molecule type" value="Genomic_DNA"/>
</dbReference>
<protein>
    <submittedName>
        <fullName evidence="1">Uncharacterized protein</fullName>
    </submittedName>
</protein>
<reference evidence="1" key="1">
    <citation type="journal article" date="2014" name="Front. Microbiol.">
        <title>High frequency of phylogenetically diverse reductive dehalogenase-homologous genes in deep subseafloor sedimentary metagenomes.</title>
        <authorList>
            <person name="Kawai M."/>
            <person name="Futagami T."/>
            <person name="Toyoda A."/>
            <person name="Takaki Y."/>
            <person name="Nishi S."/>
            <person name="Hori S."/>
            <person name="Arai W."/>
            <person name="Tsubouchi T."/>
            <person name="Morono Y."/>
            <person name="Uchiyama I."/>
            <person name="Ito T."/>
            <person name="Fujiyama A."/>
            <person name="Inagaki F."/>
            <person name="Takami H."/>
        </authorList>
    </citation>
    <scope>NUCLEOTIDE SEQUENCE</scope>
    <source>
        <strain evidence="1">Expedition CK06-06</strain>
    </source>
</reference>
<name>X0UEB5_9ZZZZ</name>
<evidence type="ECO:0000313" key="1">
    <source>
        <dbReference type="EMBL" id="GAF98742.1"/>
    </source>
</evidence>
<organism evidence="1">
    <name type="scientific">marine sediment metagenome</name>
    <dbReference type="NCBI Taxonomy" id="412755"/>
    <lineage>
        <taxon>unclassified sequences</taxon>
        <taxon>metagenomes</taxon>
        <taxon>ecological metagenomes</taxon>
    </lineage>
</organism>
<accession>X0UEB5</accession>
<gene>
    <name evidence="1" type="ORF">S01H1_23598</name>
</gene>